<dbReference type="GeneID" id="106980996"/>
<proteinExistence type="predicted"/>
<dbReference type="Pfam" id="PF00076">
    <property type="entry name" value="RRM_1"/>
    <property type="match status" value="1"/>
</dbReference>
<dbReference type="Gene3D" id="3.30.70.330">
    <property type="match status" value="1"/>
</dbReference>
<name>A0A6J1YHN7_ACIJB</name>
<evidence type="ECO:0000313" key="4">
    <source>
        <dbReference type="Proteomes" id="UP001652583"/>
    </source>
</evidence>
<evidence type="ECO:0000256" key="1">
    <source>
        <dbReference type="PROSITE-ProRule" id="PRU00176"/>
    </source>
</evidence>
<dbReference type="Proteomes" id="UP001652583">
    <property type="component" value="Chromosome C1"/>
</dbReference>
<organism evidence="4 5">
    <name type="scientific">Acinonyx jubatus</name>
    <name type="common">Cheetah</name>
    <dbReference type="NCBI Taxonomy" id="32536"/>
    <lineage>
        <taxon>Eukaryota</taxon>
        <taxon>Metazoa</taxon>
        <taxon>Chordata</taxon>
        <taxon>Craniata</taxon>
        <taxon>Vertebrata</taxon>
        <taxon>Euteleostomi</taxon>
        <taxon>Mammalia</taxon>
        <taxon>Eutheria</taxon>
        <taxon>Laurasiatheria</taxon>
        <taxon>Carnivora</taxon>
        <taxon>Feliformia</taxon>
        <taxon>Felidae</taxon>
        <taxon>Felinae</taxon>
        <taxon>Acinonyx</taxon>
    </lineage>
</organism>
<dbReference type="GO" id="GO:0003723">
    <property type="term" value="F:RNA binding"/>
    <property type="evidence" value="ECO:0007669"/>
    <property type="project" value="UniProtKB-UniRule"/>
</dbReference>
<protein>
    <submittedName>
        <fullName evidence="5">Nucleolin-like isoform X5</fullName>
    </submittedName>
</protein>
<dbReference type="SUPFAM" id="SSF54928">
    <property type="entry name" value="RNA-binding domain, RBD"/>
    <property type="match status" value="1"/>
</dbReference>
<accession>A0A6J1YHN7</accession>
<dbReference type="SMART" id="SM00360">
    <property type="entry name" value="RRM"/>
    <property type="match status" value="1"/>
</dbReference>
<evidence type="ECO:0000259" key="3">
    <source>
        <dbReference type="PROSITE" id="PS50102"/>
    </source>
</evidence>
<keyword evidence="4" id="KW-1185">Reference proteome</keyword>
<gene>
    <name evidence="5" type="primary">LOC106980996</name>
</gene>
<dbReference type="InterPro" id="IPR000504">
    <property type="entry name" value="RRM_dom"/>
</dbReference>
<sequence length="159" mass="18048">MLLCYIARNTKTLLIKDLPDKVIQRELKEVFKDAFQIRLVSKDGMNKRIAYADFKSQADAERALEDKQGTKIGGLAIALDPVGEKSQGQEERGWKNSTRRTKDTDTMMKASLSMKLTQNSGERKMKKNWYRTTSLSCRIKPALKCYETGHPEPCGAESQ</sequence>
<dbReference type="AlphaFoldDB" id="A0A6J1YHN7"/>
<reference evidence="5" key="2">
    <citation type="submission" date="2025-08" db="UniProtKB">
        <authorList>
            <consortium name="RefSeq"/>
        </authorList>
    </citation>
    <scope>IDENTIFICATION</scope>
    <source>
        <tissue evidence="5">Blood</tissue>
    </source>
</reference>
<evidence type="ECO:0000256" key="2">
    <source>
        <dbReference type="SAM" id="MobiDB-lite"/>
    </source>
</evidence>
<reference evidence="4" key="1">
    <citation type="submission" date="2025-05" db="UniProtKB">
        <authorList>
            <consortium name="RefSeq"/>
        </authorList>
    </citation>
    <scope>NUCLEOTIDE SEQUENCE [LARGE SCALE GENOMIC DNA]</scope>
</reference>
<feature type="domain" description="RRM" evidence="3">
    <location>
        <begin position="11"/>
        <end position="84"/>
    </location>
</feature>
<dbReference type="RefSeq" id="XP_026903805.1">
    <property type="nucleotide sequence ID" value="XM_027048004.2"/>
</dbReference>
<feature type="region of interest" description="Disordered" evidence="2">
    <location>
        <begin position="84"/>
        <end position="103"/>
    </location>
</feature>
<dbReference type="InterPro" id="IPR035979">
    <property type="entry name" value="RBD_domain_sf"/>
</dbReference>
<keyword evidence="1" id="KW-0694">RNA-binding</keyword>
<feature type="compositionally biased region" description="Basic and acidic residues" evidence="2">
    <location>
        <begin position="87"/>
        <end position="103"/>
    </location>
</feature>
<dbReference type="InterPro" id="IPR012677">
    <property type="entry name" value="Nucleotide-bd_a/b_plait_sf"/>
</dbReference>
<evidence type="ECO:0000313" key="5">
    <source>
        <dbReference type="RefSeq" id="XP_026903805.1"/>
    </source>
</evidence>
<dbReference type="PROSITE" id="PS50102">
    <property type="entry name" value="RRM"/>
    <property type="match status" value="1"/>
</dbReference>